<evidence type="ECO:0000256" key="8">
    <source>
        <dbReference type="ARBA" id="ARBA00022833"/>
    </source>
</evidence>
<gene>
    <name evidence="13" type="ORF">TGEB3V08_LOCUS7406</name>
</gene>
<dbReference type="InterPro" id="IPR057246">
    <property type="entry name" value="CARBOXYPEPT_ZN_1"/>
</dbReference>
<dbReference type="InterPro" id="IPR057247">
    <property type="entry name" value="CARBOXYPEPT_ZN_2"/>
</dbReference>
<dbReference type="PROSITE" id="PS52035">
    <property type="entry name" value="PEPTIDASE_M14"/>
    <property type="match status" value="1"/>
</dbReference>
<dbReference type="PANTHER" id="PTHR11705:SF89">
    <property type="entry name" value="PEPTIDASE M14 CARBOXYPEPTIDASE A DOMAIN-CONTAINING PROTEIN"/>
    <property type="match status" value="1"/>
</dbReference>
<keyword evidence="5" id="KW-0479">Metal-binding</keyword>
<dbReference type="Pfam" id="PF00246">
    <property type="entry name" value="Peptidase_M14"/>
    <property type="match status" value="1"/>
</dbReference>
<keyword evidence="8" id="KW-0862">Zinc</keyword>
<keyword evidence="3" id="KW-0121">Carboxypeptidase</keyword>
<evidence type="ECO:0000256" key="4">
    <source>
        <dbReference type="ARBA" id="ARBA00022670"/>
    </source>
</evidence>
<accession>A0A7R9K258</accession>
<sequence>MRSIPLITLLGLQNEEHPSLTLLGLQDEEHPSLTLIGLQDEEHPSLALLGLQDEERPSLTARITGRGASLSHSARITGRGASLSPSARITGRGASLSPSARITGRGASLSHSARITKAIVSQNPKLSKEQRTELRESKGHDMTFQRYHRYADMLRYIEHLTVAFSHLVEVVTIGKTNEGVALKVVKVSSGSASPEEGTVKPAVWIDGGMHAREWISPAVVMYVLKQLVERYKVNKKIVDSADWYLMPLANPDGYEYSHSIDRLWRKTRSNHDTTQNRNFGRLLWGSCEGVDLNRNWDFHWGGKGASDDPCHETYAGPRPFSEPESRAISEFLMDHKDRIKLYLTLHSYSQVRLTLHSYSQMWLLPWGFTSKKVPDYDDMYTMGRKAVEAISKISGTQYQIGSSTSLLYPSSGGSDDWAKGVAGIKYAYTVELRDRGSYGFLLPASQIIPTGKETFAAIKSIARAIVCKT</sequence>
<dbReference type="GO" id="GO:0004181">
    <property type="term" value="F:metallocarboxypeptidase activity"/>
    <property type="evidence" value="ECO:0007669"/>
    <property type="project" value="InterPro"/>
</dbReference>
<protein>
    <recommendedName>
        <fullName evidence="12">Peptidase M14 domain-containing protein</fullName>
    </recommendedName>
</protein>
<dbReference type="SMART" id="SM00631">
    <property type="entry name" value="Zn_pept"/>
    <property type="match status" value="1"/>
</dbReference>
<dbReference type="GO" id="GO:0006508">
    <property type="term" value="P:proteolysis"/>
    <property type="evidence" value="ECO:0007669"/>
    <property type="project" value="UniProtKB-KW"/>
</dbReference>
<dbReference type="PRINTS" id="PR00765">
    <property type="entry name" value="CRBOXYPTASEA"/>
</dbReference>
<evidence type="ECO:0000256" key="3">
    <source>
        <dbReference type="ARBA" id="ARBA00022645"/>
    </source>
</evidence>
<feature type="region of interest" description="Disordered" evidence="11">
    <location>
        <begin position="70"/>
        <end position="107"/>
    </location>
</feature>
<dbReference type="PROSITE" id="PS00132">
    <property type="entry name" value="CARBOXYPEPT_ZN_1"/>
    <property type="match status" value="1"/>
</dbReference>
<evidence type="ECO:0000256" key="10">
    <source>
        <dbReference type="PROSITE-ProRule" id="PRU01379"/>
    </source>
</evidence>
<dbReference type="SUPFAM" id="SSF53187">
    <property type="entry name" value="Zn-dependent exopeptidases"/>
    <property type="match status" value="1"/>
</dbReference>
<evidence type="ECO:0000256" key="1">
    <source>
        <dbReference type="ARBA" id="ARBA00001947"/>
    </source>
</evidence>
<dbReference type="FunFam" id="3.40.630.10:FF:000084">
    <property type="entry name" value="Carboxypeptidase B2"/>
    <property type="match status" value="1"/>
</dbReference>
<evidence type="ECO:0000256" key="5">
    <source>
        <dbReference type="ARBA" id="ARBA00022723"/>
    </source>
</evidence>
<feature type="active site" description="Proton donor/acceptor" evidence="10">
    <location>
        <position position="431"/>
    </location>
</feature>
<feature type="domain" description="Peptidase M14" evidence="12">
    <location>
        <begin position="146"/>
        <end position="465"/>
    </location>
</feature>
<keyword evidence="4" id="KW-0645">Protease</keyword>
<dbReference type="AlphaFoldDB" id="A0A7R9K258"/>
<keyword evidence="6" id="KW-0732">Signal</keyword>
<dbReference type="Gene3D" id="3.40.630.10">
    <property type="entry name" value="Zn peptidases"/>
    <property type="match status" value="1"/>
</dbReference>
<keyword evidence="7" id="KW-0378">Hydrolase</keyword>
<evidence type="ECO:0000256" key="6">
    <source>
        <dbReference type="ARBA" id="ARBA00022729"/>
    </source>
</evidence>
<dbReference type="InterPro" id="IPR000834">
    <property type="entry name" value="Peptidase_M14"/>
</dbReference>
<evidence type="ECO:0000256" key="9">
    <source>
        <dbReference type="ARBA" id="ARBA00023049"/>
    </source>
</evidence>
<dbReference type="EMBL" id="OE842343">
    <property type="protein sequence ID" value="CAD7599694.1"/>
    <property type="molecule type" value="Genomic_DNA"/>
</dbReference>
<evidence type="ECO:0000313" key="13">
    <source>
        <dbReference type="EMBL" id="CAD7599694.1"/>
    </source>
</evidence>
<reference evidence="13" key="1">
    <citation type="submission" date="2020-11" db="EMBL/GenBank/DDBJ databases">
        <authorList>
            <person name="Tran Van P."/>
        </authorList>
    </citation>
    <scope>NUCLEOTIDE SEQUENCE</scope>
</reference>
<evidence type="ECO:0000256" key="11">
    <source>
        <dbReference type="SAM" id="MobiDB-lite"/>
    </source>
</evidence>
<dbReference type="GO" id="GO:0008270">
    <property type="term" value="F:zinc ion binding"/>
    <property type="evidence" value="ECO:0007669"/>
    <property type="project" value="InterPro"/>
</dbReference>
<comment type="cofactor">
    <cofactor evidence="1">
        <name>Zn(2+)</name>
        <dbReference type="ChEBI" id="CHEBI:29105"/>
    </cofactor>
</comment>
<dbReference type="GO" id="GO:0005615">
    <property type="term" value="C:extracellular space"/>
    <property type="evidence" value="ECO:0007669"/>
    <property type="project" value="TreeGrafter"/>
</dbReference>
<evidence type="ECO:0000256" key="7">
    <source>
        <dbReference type="ARBA" id="ARBA00022801"/>
    </source>
</evidence>
<dbReference type="PANTHER" id="PTHR11705">
    <property type="entry name" value="PROTEASE FAMILY M14 CARBOXYPEPTIDASE A,B"/>
    <property type="match status" value="1"/>
</dbReference>
<keyword evidence="9" id="KW-0482">Metalloprotease</keyword>
<organism evidence="13">
    <name type="scientific">Timema genevievae</name>
    <name type="common">Walking stick</name>
    <dbReference type="NCBI Taxonomy" id="629358"/>
    <lineage>
        <taxon>Eukaryota</taxon>
        <taxon>Metazoa</taxon>
        <taxon>Ecdysozoa</taxon>
        <taxon>Arthropoda</taxon>
        <taxon>Hexapoda</taxon>
        <taxon>Insecta</taxon>
        <taxon>Pterygota</taxon>
        <taxon>Neoptera</taxon>
        <taxon>Polyneoptera</taxon>
        <taxon>Phasmatodea</taxon>
        <taxon>Timematodea</taxon>
        <taxon>Timematoidea</taxon>
        <taxon>Timematidae</taxon>
        <taxon>Timema</taxon>
    </lineage>
</organism>
<dbReference type="CDD" id="cd03860">
    <property type="entry name" value="M14_CP_A-B_like"/>
    <property type="match status" value="1"/>
</dbReference>
<evidence type="ECO:0000259" key="12">
    <source>
        <dbReference type="PROSITE" id="PS52035"/>
    </source>
</evidence>
<dbReference type="PROSITE" id="PS00133">
    <property type="entry name" value="CARBOXYPEPT_ZN_2"/>
    <property type="match status" value="1"/>
</dbReference>
<proteinExistence type="inferred from homology"/>
<name>A0A7R9K258_TIMGE</name>
<comment type="similarity">
    <text evidence="2 10">Belongs to the peptidase M14 family.</text>
</comment>
<evidence type="ECO:0000256" key="2">
    <source>
        <dbReference type="ARBA" id="ARBA00005988"/>
    </source>
</evidence>